<name>A0A7S2SSJ4_9STRA</name>
<proteinExistence type="inferred from homology"/>
<evidence type="ECO:0000313" key="2">
    <source>
        <dbReference type="EMBL" id="CAD9708468.1"/>
    </source>
</evidence>
<dbReference type="PIRSF" id="PIRSF005715">
    <property type="entry name" value="VPS45_Sec1"/>
    <property type="match status" value="1"/>
</dbReference>
<comment type="similarity">
    <text evidence="1">Belongs to the STXBP/unc-18/SEC1 family.</text>
</comment>
<dbReference type="PANTHER" id="PTHR11679">
    <property type="entry name" value="VESICLE PROTEIN SORTING-ASSOCIATED"/>
    <property type="match status" value="1"/>
</dbReference>
<dbReference type="Gene3D" id="3.40.50.1910">
    <property type="match status" value="1"/>
</dbReference>
<protein>
    <submittedName>
        <fullName evidence="2">Uncharacterized protein</fullName>
    </submittedName>
</protein>
<dbReference type="Gene3D" id="3.40.50.2060">
    <property type="match status" value="1"/>
</dbReference>
<evidence type="ECO:0000256" key="1">
    <source>
        <dbReference type="ARBA" id="ARBA00009884"/>
    </source>
</evidence>
<reference evidence="2" key="1">
    <citation type="submission" date="2021-01" db="EMBL/GenBank/DDBJ databases">
        <authorList>
            <person name="Corre E."/>
            <person name="Pelletier E."/>
            <person name="Niang G."/>
            <person name="Scheremetjew M."/>
            <person name="Finn R."/>
            <person name="Kale V."/>
            <person name="Holt S."/>
            <person name="Cochrane G."/>
            <person name="Meng A."/>
            <person name="Brown T."/>
            <person name="Cohen L."/>
        </authorList>
    </citation>
    <scope>NUCLEOTIDE SEQUENCE</scope>
    <source>
        <strain evidence="2">CCMP1243</strain>
    </source>
</reference>
<dbReference type="SUPFAM" id="SSF56815">
    <property type="entry name" value="Sec1/munc18-like (SM) proteins"/>
    <property type="match status" value="1"/>
</dbReference>
<dbReference type="Pfam" id="PF00995">
    <property type="entry name" value="Sec1"/>
    <property type="match status" value="1"/>
</dbReference>
<dbReference type="Gene3D" id="1.25.40.60">
    <property type="match status" value="1"/>
</dbReference>
<organism evidence="2">
    <name type="scientific">Rhizochromulina marina</name>
    <dbReference type="NCBI Taxonomy" id="1034831"/>
    <lineage>
        <taxon>Eukaryota</taxon>
        <taxon>Sar</taxon>
        <taxon>Stramenopiles</taxon>
        <taxon>Ochrophyta</taxon>
        <taxon>Dictyochophyceae</taxon>
        <taxon>Rhizochromulinales</taxon>
        <taxon>Rhizochromulina</taxon>
    </lineage>
</organism>
<dbReference type="InterPro" id="IPR001619">
    <property type="entry name" value="Sec1-like"/>
</dbReference>
<dbReference type="AlphaFoldDB" id="A0A7S2SSJ4"/>
<dbReference type="EMBL" id="HBHJ01029378">
    <property type="protein sequence ID" value="CAD9708468.1"/>
    <property type="molecule type" value="Transcribed_RNA"/>
</dbReference>
<dbReference type="InterPro" id="IPR027482">
    <property type="entry name" value="Sec1-like_dom2"/>
</dbReference>
<dbReference type="Gene3D" id="3.90.830.10">
    <property type="entry name" value="Syntaxin Binding Protein 1, Chain A, domain 2"/>
    <property type="match status" value="1"/>
</dbReference>
<dbReference type="InterPro" id="IPR043127">
    <property type="entry name" value="Sec-1-like_dom3a"/>
</dbReference>
<sequence length="617" mass="67411">MAALATPQAQDSVFSDMKTLLRRQILGLLEEAANTTESWLVAVLDARATRVVSSFVTMFDIMEQRVTLVESLEKARQSFPEMEVVYIIEPSEGSVTRLVEDFSKAKAPYGDVHLLFLSKLSDARFAQLRSCEALIARVKSLKEINVDFLALESSVFHLDDAHCFAQLYRSSSIVPFAERTASRLVSVCAAVHECPTVRFREGSPMGNVAQHLVGMLDQLKATANGWWWHGAPGHTDRPQGTLLLLDRSEDCLSPLLHFCSYECLVHDLLPVQASNMIKVKIQGREKQALLNEGDEVWAKLRHRHIADVLTSLTTDVDDIKKRNANAVKVHRGEGAGPSVEELGKIVKAMPEYQAQLDRYSQHIQMAQQCMSHIQASGNALLNLIVEVEQTLATGSDMTGKAVKPSALIDQIVDHLITDDVRAKLRIILIFVAASGRNLAEEDLERLVRAANLSATDTQLVTALRGLLGSSDQGGSSVTSPEKKKGWGLSRIMGGTSSAASSASEYAYESSRYTCPIKAIAEALVQEKLSTADFPVAEGQAPAKAVAQSMRRHGNAAAAWQKRGFAGARSIIFMAGGLCYGELQALYDVSEKHGKEILMGGTSIMKAEDFMTELRSAV</sequence>
<dbReference type="InterPro" id="IPR036045">
    <property type="entry name" value="Sec1-like_sf"/>
</dbReference>
<gene>
    <name evidence="2" type="ORF">RMAR1173_LOCUS19460</name>
</gene>
<dbReference type="InterPro" id="IPR043154">
    <property type="entry name" value="Sec-1-like_dom1"/>
</dbReference>
<accession>A0A7S2SSJ4</accession>
<dbReference type="GO" id="GO:0016192">
    <property type="term" value="P:vesicle-mediated transport"/>
    <property type="evidence" value="ECO:0007669"/>
    <property type="project" value="InterPro"/>
</dbReference>